<keyword evidence="1" id="KW-1133">Transmembrane helix</keyword>
<accession>A0A506PK13</accession>
<evidence type="ECO:0000259" key="2">
    <source>
        <dbReference type="Pfam" id="PF03703"/>
    </source>
</evidence>
<name>A0A506PK13_9FLAO</name>
<dbReference type="Proteomes" id="UP000317332">
    <property type="component" value="Unassembled WGS sequence"/>
</dbReference>
<comment type="caution">
    <text evidence="3">The sequence shown here is derived from an EMBL/GenBank/DDBJ whole genome shotgun (WGS) entry which is preliminary data.</text>
</comment>
<dbReference type="PANTHER" id="PTHR34473:SF2">
    <property type="entry name" value="UPF0699 TRANSMEMBRANE PROTEIN YDBT"/>
    <property type="match status" value="1"/>
</dbReference>
<evidence type="ECO:0000313" key="4">
    <source>
        <dbReference type="Proteomes" id="UP000317332"/>
    </source>
</evidence>
<evidence type="ECO:0000313" key="3">
    <source>
        <dbReference type="EMBL" id="TPV33467.1"/>
    </source>
</evidence>
<dbReference type="EMBL" id="VHIQ01000004">
    <property type="protein sequence ID" value="TPV33467.1"/>
    <property type="molecule type" value="Genomic_DNA"/>
</dbReference>
<dbReference type="PANTHER" id="PTHR34473">
    <property type="entry name" value="UPF0699 TRANSMEMBRANE PROTEIN YDBS"/>
    <property type="match status" value="1"/>
</dbReference>
<keyword evidence="4" id="KW-1185">Reference proteome</keyword>
<keyword evidence="1" id="KW-0472">Membrane</keyword>
<reference evidence="3 4" key="1">
    <citation type="submission" date="2019-06" db="EMBL/GenBank/DDBJ databases">
        <title>Flavobacteriaceae Paucihalobacterium erythroidium CWB-1, complete genome.</title>
        <authorList>
            <person name="Wu S."/>
        </authorList>
    </citation>
    <scope>NUCLEOTIDE SEQUENCE [LARGE SCALE GENOMIC DNA]</scope>
    <source>
        <strain evidence="3 4">CWB-1</strain>
    </source>
</reference>
<protein>
    <recommendedName>
        <fullName evidence="2">YdbS-like PH domain-containing protein</fullName>
    </recommendedName>
</protein>
<dbReference type="AlphaFoldDB" id="A0A506PK13"/>
<evidence type="ECO:0000256" key="1">
    <source>
        <dbReference type="SAM" id="Phobius"/>
    </source>
</evidence>
<keyword evidence="1" id="KW-0812">Transmembrane</keyword>
<dbReference type="Pfam" id="PF03703">
    <property type="entry name" value="bPH_2"/>
    <property type="match status" value="1"/>
</dbReference>
<organism evidence="3 4">
    <name type="scientific">Paucihalobacter ruber</name>
    <dbReference type="NCBI Taxonomy" id="2567861"/>
    <lineage>
        <taxon>Bacteria</taxon>
        <taxon>Pseudomonadati</taxon>
        <taxon>Bacteroidota</taxon>
        <taxon>Flavobacteriia</taxon>
        <taxon>Flavobacteriales</taxon>
        <taxon>Flavobacteriaceae</taxon>
        <taxon>Paucihalobacter</taxon>
    </lineage>
</organism>
<sequence length="169" mass="19415">MLNNLQIDLEQLPKLENLSLKKIERSYIYILFFNISIGFIMPLIALIVSGILSNFEGWWSYFIMIVTAIIVVYALTLFYTFLSFPKRQYAIRENDMVYSEGLLFNKITTVPLVRIQHTEISRSFLERKLNLSTLKIYTAGATGSDLKIGGLTKDEAEKINSFLTAQINE</sequence>
<dbReference type="OrthoDB" id="1524472at2"/>
<proteinExistence type="predicted"/>
<feature type="transmembrane region" description="Helical" evidence="1">
    <location>
        <begin position="27"/>
        <end position="52"/>
    </location>
</feature>
<dbReference type="InterPro" id="IPR005182">
    <property type="entry name" value="YdbS-like_PH"/>
</dbReference>
<feature type="transmembrane region" description="Helical" evidence="1">
    <location>
        <begin position="58"/>
        <end position="82"/>
    </location>
</feature>
<dbReference type="RefSeq" id="WP_140990429.1">
    <property type="nucleotide sequence ID" value="NZ_VHIQ01000004.1"/>
</dbReference>
<feature type="domain" description="YdbS-like PH" evidence="2">
    <location>
        <begin position="88"/>
        <end position="160"/>
    </location>
</feature>
<gene>
    <name evidence="3" type="ORF">FJ651_10300</name>
</gene>